<keyword evidence="8" id="KW-0496">Mitochondrion</keyword>
<dbReference type="GO" id="GO:1990547">
    <property type="term" value="P:mitochondrial phosphate ion transmembrane transport"/>
    <property type="evidence" value="ECO:0007669"/>
    <property type="project" value="InterPro"/>
</dbReference>
<keyword evidence="4 10" id="KW-0812">Transmembrane</keyword>
<feature type="repeat" description="Solcar" evidence="10">
    <location>
        <begin position="1055"/>
        <end position="1128"/>
    </location>
</feature>
<keyword evidence="9 10" id="KW-0472">Membrane</keyword>
<dbReference type="GO" id="GO:0005743">
    <property type="term" value="C:mitochondrial inner membrane"/>
    <property type="evidence" value="ECO:0007669"/>
    <property type="project" value="UniProtKB-SubCell"/>
</dbReference>
<evidence type="ECO:0000256" key="7">
    <source>
        <dbReference type="ARBA" id="ARBA00022989"/>
    </source>
</evidence>
<proteinExistence type="inferred from homology"/>
<evidence type="ECO:0000313" key="13">
    <source>
        <dbReference type="Proteomes" id="UP000604046"/>
    </source>
</evidence>
<evidence type="ECO:0000256" key="1">
    <source>
        <dbReference type="ARBA" id="ARBA00004448"/>
    </source>
</evidence>
<feature type="coiled-coil region" evidence="11">
    <location>
        <begin position="88"/>
        <end position="115"/>
    </location>
</feature>
<dbReference type="PANTHER" id="PTHR45671:SF12">
    <property type="entry name" value="MITOCHONDRIAL PHOSPHATE CARRIER PROTEIN"/>
    <property type="match status" value="1"/>
</dbReference>
<dbReference type="AlphaFoldDB" id="A0A812HYI7"/>
<dbReference type="GO" id="GO:0005315">
    <property type="term" value="F:phosphate transmembrane transporter activity"/>
    <property type="evidence" value="ECO:0007669"/>
    <property type="project" value="InterPro"/>
</dbReference>
<protein>
    <submittedName>
        <fullName evidence="12">Uncharacterized protein</fullName>
    </submittedName>
</protein>
<dbReference type="Gene3D" id="1.50.40.10">
    <property type="entry name" value="Mitochondrial carrier domain"/>
    <property type="match status" value="1"/>
</dbReference>
<evidence type="ECO:0000256" key="3">
    <source>
        <dbReference type="ARBA" id="ARBA00022448"/>
    </source>
</evidence>
<keyword evidence="6" id="KW-0999">Mitochondrion inner membrane</keyword>
<feature type="repeat" description="Solcar" evidence="10">
    <location>
        <begin position="961"/>
        <end position="1043"/>
    </location>
</feature>
<keyword evidence="3" id="KW-0813">Transport</keyword>
<dbReference type="OrthoDB" id="421220at2759"/>
<evidence type="ECO:0000256" key="6">
    <source>
        <dbReference type="ARBA" id="ARBA00022792"/>
    </source>
</evidence>
<dbReference type="InterPro" id="IPR023395">
    <property type="entry name" value="MCP_dom_sf"/>
</dbReference>
<evidence type="ECO:0000256" key="11">
    <source>
        <dbReference type="SAM" id="Coils"/>
    </source>
</evidence>
<comment type="subcellular location">
    <subcellularLocation>
        <location evidence="1">Mitochondrion inner membrane</location>
        <topology evidence="1">Multi-pass membrane protein</topology>
    </subcellularLocation>
</comment>
<name>A0A812HYI7_9DINO</name>
<gene>
    <name evidence="12" type="ORF">SNAT2548_LOCUS2105</name>
</gene>
<dbReference type="PROSITE" id="PS50920">
    <property type="entry name" value="SOLCAR"/>
    <property type="match status" value="3"/>
</dbReference>
<dbReference type="Proteomes" id="UP000604046">
    <property type="component" value="Unassembled WGS sequence"/>
</dbReference>
<evidence type="ECO:0000313" key="12">
    <source>
        <dbReference type="EMBL" id="CAE6964370.1"/>
    </source>
</evidence>
<evidence type="ECO:0000256" key="9">
    <source>
        <dbReference type="ARBA" id="ARBA00023136"/>
    </source>
</evidence>
<sequence length="1204" mass="129874">MSQRLVFAYGDKRVMARGSGADAVRSIKNLEAFFQDAEEKLGLPEGTYDFFDVYGKISTPADLQRALSTAGSGECIIEVREHLHFVRIRALEADNSRLTARLDALEVALRESEERSSMKLQVASEELVKMIKKCETTIYDEVGPALEAVMNKQNENEKDIRSVAEKLAQFDLQELRELSANALQMRDEVMNCINRLNVLDSQWLRDKEELRDIVERTSQDLKDLQKYIMGKIDVGIEADADLRRDQQILNERMQLIADDLRLLMEEHQRLANRTLGVVEENEEMRTLLGQVREDNEHLRHDNFQVSTRVLSLEGAASEKWQEFTPAVLYFRNWHRTAKGEDVQLSADLSIAVGRGFLAATGVVIGNTEGLAVGDGPCRHFGTPGCFSSYYEIEMDEVTASPAGAGGLFVGVSLQSGEEIANHPRKEFDGWLVGGSGKALTIRASFAAEPIDAEKLPDTFAPTCDERSLRDARKALKLLRAAMPPLAKGKVEEVELRDSWSSEACRRPGANRVTLLPGAARYAIIFFDSSFLLCCSSSPCFFVVVLRLLSVFVLFASPPSPGRRRLFDAVAVALLAEEARAEAPVYTETDNLGEVWTTASVLKRRAKELQKLSKRKLRGSQTPLPRAFVTYLTRVLINYDRRSIKLWAQSPPEGVSAPEARRAQFAALAAAVDLGIIGSYGSDAQGLASLAKALRGLCRDDVSAKRQVAFALSLLPADLQPVAEIEKLVNDVTWSLDFVDIPSSNLDAAAAATDAALQRLPQESLTRRLAELIPDGLALPEAMWNGTQSFYRPSERALLAAAALSSLQANLDGGEGFGFGSLAGAELPASERPASLDPLFGPLGRSPVARERGLDASQYLRLAISGAVCSAVVRAVLQPLEVVKITQQLATPAAAGRKEAVDVDDFQSTAKNLLEVGGLGALYKGTDATVLATGVMGFTSFGLNELFRRSLETLSGDTTGQPGALLVLGASIAAVFVSGIIAAPFETLRVRVMAPAESRSWGELAAEAVSKGFSELWAGLGPFWAREIPFSACKFLVFDLASRALFSLFPAAADAASLEVSAVAGAIAGLASAVVSNPADVIITQTASGDGGAGPTKPANLWKGLGARSVYFAAAICAQFLLYDSVKALRMGDRVGVLFRCNREGGAMIRVAVNGEIAATHHFSHAPPSEAVGFLTPVVRLAGTGKAAKLMPGLAPPSKMLADSR</sequence>
<keyword evidence="11" id="KW-0175">Coiled coil</keyword>
<accession>A0A812HYI7</accession>
<comment type="similarity">
    <text evidence="2">Belongs to the mitochondrial carrier (TC 2.A.29) family.</text>
</comment>
<evidence type="ECO:0000256" key="10">
    <source>
        <dbReference type="PROSITE-ProRule" id="PRU00282"/>
    </source>
</evidence>
<keyword evidence="7" id="KW-1133">Transmembrane helix</keyword>
<keyword evidence="5" id="KW-0677">Repeat</keyword>
<comment type="caution">
    <text evidence="12">The sequence shown here is derived from an EMBL/GenBank/DDBJ whole genome shotgun (WGS) entry which is preliminary data.</text>
</comment>
<evidence type="ECO:0000256" key="2">
    <source>
        <dbReference type="ARBA" id="ARBA00006375"/>
    </source>
</evidence>
<evidence type="ECO:0000256" key="8">
    <source>
        <dbReference type="ARBA" id="ARBA00023128"/>
    </source>
</evidence>
<feature type="repeat" description="Solcar" evidence="10">
    <location>
        <begin position="856"/>
        <end position="949"/>
    </location>
</feature>
<organism evidence="12 13">
    <name type="scientific">Symbiodinium natans</name>
    <dbReference type="NCBI Taxonomy" id="878477"/>
    <lineage>
        <taxon>Eukaryota</taxon>
        <taxon>Sar</taxon>
        <taxon>Alveolata</taxon>
        <taxon>Dinophyceae</taxon>
        <taxon>Suessiales</taxon>
        <taxon>Symbiodiniaceae</taxon>
        <taxon>Symbiodinium</taxon>
    </lineage>
</organism>
<dbReference type="EMBL" id="CAJNDS010000117">
    <property type="protein sequence ID" value="CAE6964370.1"/>
    <property type="molecule type" value="Genomic_DNA"/>
</dbReference>
<evidence type="ECO:0000256" key="5">
    <source>
        <dbReference type="ARBA" id="ARBA00022737"/>
    </source>
</evidence>
<dbReference type="PANTHER" id="PTHR45671">
    <property type="entry name" value="SOLUTE CARRIER FAMILY 25 (MITOCHONDRIAL CARRIER PHOSPHATE CARRIER), MEMBER 3, LIKE-RELATED-RELATED"/>
    <property type="match status" value="1"/>
</dbReference>
<reference evidence="12" key="1">
    <citation type="submission" date="2021-02" db="EMBL/GenBank/DDBJ databases">
        <authorList>
            <person name="Dougan E. K."/>
            <person name="Rhodes N."/>
            <person name="Thang M."/>
            <person name="Chan C."/>
        </authorList>
    </citation>
    <scope>NUCLEOTIDE SEQUENCE</scope>
</reference>
<keyword evidence="13" id="KW-1185">Reference proteome</keyword>
<dbReference type="InterPro" id="IPR044677">
    <property type="entry name" value="SLC25A3/Pic2/Mir1-like"/>
</dbReference>
<dbReference type="SUPFAM" id="SSF103506">
    <property type="entry name" value="Mitochondrial carrier"/>
    <property type="match status" value="1"/>
</dbReference>
<dbReference type="InterPro" id="IPR018108">
    <property type="entry name" value="MCP_transmembrane"/>
</dbReference>
<dbReference type="Pfam" id="PF00153">
    <property type="entry name" value="Mito_carr"/>
    <property type="match status" value="2"/>
</dbReference>
<evidence type="ECO:0000256" key="4">
    <source>
        <dbReference type="ARBA" id="ARBA00022692"/>
    </source>
</evidence>